<dbReference type="AlphaFoldDB" id="A0AAN8F4T2"/>
<reference evidence="2 3" key="1">
    <citation type="submission" date="2019-10" db="EMBL/GenBank/DDBJ databases">
        <title>Assembly and Annotation for the nematode Trichostrongylus colubriformis.</title>
        <authorList>
            <person name="Martin J."/>
        </authorList>
    </citation>
    <scope>NUCLEOTIDE SEQUENCE [LARGE SCALE GENOMIC DNA]</scope>
    <source>
        <strain evidence="2">G859</strain>
        <tissue evidence="2">Whole worm</tissue>
    </source>
</reference>
<feature type="non-terminal residue" evidence="2">
    <location>
        <position position="175"/>
    </location>
</feature>
<dbReference type="Proteomes" id="UP001331761">
    <property type="component" value="Unassembled WGS sequence"/>
</dbReference>
<protein>
    <submittedName>
        <fullName evidence="2">Uncharacterized protein</fullName>
    </submittedName>
</protein>
<evidence type="ECO:0000256" key="1">
    <source>
        <dbReference type="SAM" id="MobiDB-lite"/>
    </source>
</evidence>
<comment type="caution">
    <text evidence="2">The sequence shown here is derived from an EMBL/GenBank/DDBJ whole genome shotgun (WGS) entry which is preliminary data.</text>
</comment>
<feature type="compositionally biased region" description="Polar residues" evidence="1">
    <location>
        <begin position="152"/>
        <end position="168"/>
    </location>
</feature>
<gene>
    <name evidence="2" type="ORF">GCK32_020644</name>
</gene>
<accession>A0AAN8F4T2</accession>
<evidence type="ECO:0000313" key="3">
    <source>
        <dbReference type="Proteomes" id="UP001331761"/>
    </source>
</evidence>
<feature type="non-terminal residue" evidence="2">
    <location>
        <position position="1"/>
    </location>
</feature>
<sequence>RIRDIPNSVLLAITASKEFSQSELQVWAGESSRVFVPNEEAKFLHAVSKEVRKCGKGDVEGKIGEIETIVKKTETVESSGEDGIAAVVDGNELVGTTPATDEENLVENNSTATSTVADLGTVEVGSTATVQTTMSDVAVSGTTEVSHIETSEAASTSDSVVETPSSDSAVEKNGS</sequence>
<organism evidence="2 3">
    <name type="scientific">Trichostrongylus colubriformis</name>
    <name type="common">Black scour worm</name>
    <dbReference type="NCBI Taxonomy" id="6319"/>
    <lineage>
        <taxon>Eukaryota</taxon>
        <taxon>Metazoa</taxon>
        <taxon>Ecdysozoa</taxon>
        <taxon>Nematoda</taxon>
        <taxon>Chromadorea</taxon>
        <taxon>Rhabditida</taxon>
        <taxon>Rhabditina</taxon>
        <taxon>Rhabditomorpha</taxon>
        <taxon>Strongyloidea</taxon>
        <taxon>Trichostrongylidae</taxon>
        <taxon>Trichostrongylus</taxon>
    </lineage>
</organism>
<proteinExistence type="predicted"/>
<feature type="region of interest" description="Disordered" evidence="1">
    <location>
        <begin position="141"/>
        <end position="175"/>
    </location>
</feature>
<evidence type="ECO:0000313" key="2">
    <source>
        <dbReference type="EMBL" id="KAK5965008.1"/>
    </source>
</evidence>
<name>A0AAN8F4T2_TRICO</name>
<keyword evidence="3" id="KW-1185">Reference proteome</keyword>
<dbReference type="EMBL" id="WIXE01025097">
    <property type="protein sequence ID" value="KAK5965008.1"/>
    <property type="molecule type" value="Genomic_DNA"/>
</dbReference>